<sequence>MLGRLARALLRLFFRVEVRGREHYAAAGERVLIVINPGSLLDPLLIGALLPDRITLAVDRAVARKWWMRPILALTDTIQVDFSAPTSTLSLVRAIETHKRCMVFHGGRFQNDPRFMRILEATGLIAEKARATLLPIRIDGAAYSRFSYFRHKVRLRWFPKVTLTILPPQKLEAPADLPPRQRRHHTAVQLYSLMTDLLYGSTDISRNLLQSVMDAVAVYGRSYTIAEDQDRHTLTYGELSLKFQVLGRALGRVFAGEERVGFMLPSSLPGVVAFLGLHVTGKVPAMLNFTAGAAPVTSGCRTVGLKSVLTSRKFIQLGDLQPLENALREAGLRIVYLEDVAADLSLGDKIGGFAAAWLRRAPRTPAEAPVAILFTSGTEGMPKAVFMSHRNANANREQMLSIVNVNAGDRLFNCLPMFHTFGLGIGTLLPLVSGMRVFFYPSPLHYRIVPQLFYESLSTVICGTDTFFAGYARYGSPYDFFNARLVIAGAEKMRESTAATWKEKYGVRMFEGYGATETSPVIAVNTPANNKPGSVGRLAPGMSYRLKPVPGLDGDEGENVGDLWVKGDNVMLGYMRAERPGVLEPPVDPDAFPADDSGDGGAGWYDTGDIVHVDAENFIFIKGRAKRFAKVGGEMISLAAVESALRDLWPDATLGVVAVPDARKGEQLVLIIEGEDVSTGRIAAHFAAKGLSPLWTPRRILSVKHAPVLGAGKFDYMAAKRMAMENAAD</sequence>
<dbReference type="PANTHER" id="PTHR43201">
    <property type="entry name" value="ACYL-COA SYNTHETASE"/>
    <property type="match status" value="1"/>
</dbReference>
<evidence type="ECO:0000259" key="3">
    <source>
        <dbReference type="SMART" id="SM00563"/>
    </source>
</evidence>
<dbReference type="Proteomes" id="UP000824225">
    <property type="component" value="Unassembled WGS sequence"/>
</dbReference>
<dbReference type="GO" id="GO:0016746">
    <property type="term" value="F:acyltransferase activity"/>
    <property type="evidence" value="ECO:0007669"/>
    <property type="project" value="InterPro"/>
</dbReference>
<comment type="caution">
    <text evidence="4">The sequence shown here is derived from an EMBL/GenBank/DDBJ whole genome shotgun (WGS) entry which is preliminary data.</text>
</comment>
<protein>
    <submittedName>
        <fullName evidence="4">AMP-binding protein</fullName>
    </submittedName>
</protein>
<evidence type="ECO:0000256" key="1">
    <source>
        <dbReference type="ARBA" id="ARBA00006432"/>
    </source>
</evidence>
<dbReference type="SMART" id="SM00563">
    <property type="entry name" value="PlsC"/>
    <property type="match status" value="1"/>
</dbReference>
<dbReference type="GO" id="GO:0006631">
    <property type="term" value="P:fatty acid metabolic process"/>
    <property type="evidence" value="ECO:0007669"/>
    <property type="project" value="TreeGrafter"/>
</dbReference>
<dbReference type="InterPro" id="IPR042099">
    <property type="entry name" value="ANL_N_sf"/>
</dbReference>
<proteinExistence type="inferred from homology"/>
<accession>A0A9D2HAM5</accession>
<gene>
    <name evidence="4" type="ORF">H9962_00435</name>
</gene>
<dbReference type="InterPro" id="IPR020845">
    <property type="entry name" value="AMP-binding_CS"/>
</dbReference>
<keyword evidence="2" id="KW-0436">Ligase</keyword>
<name>A0A9D2HAM5_9BACT</name>
<dbReference type="CDD" id="cd07989">
    <property type="entry name" value="LPLAT_AGPAT-like"/>
    <property type="match status" value="1"/>
</dbReference>
<dbReference type="InterPro" id="IPR002123">
    <property type="entry name" value="Plipid/glycerol_acylTrfase"/>
</dbReference>
<evidence type="ECO:0000313" key="5">
    <source>
        <dbReference type="Proteomes" id="UP000824225"/>
    </source>
</evidence>
<organism evidence="4 5">
    <name type="scientific">Candidatus Mailhella merdigallinarum</name>
    <dbReference type="NCBI Taxonomy" id="2838658"/>
    <lineage>
        <taxon>Bacteria</taxon>
        <taxon>Pseudomonadati</taxon>
        <taxon>Thermodesulfobacteriota</taxon>
        <taxon>Desulfovibrionia</taxon>
        <taxon>Desulfovibrionales</taxon>
        <taxon>Desulfovibrionaceae</taxon>
        <taxon>Mailhella</taxon>
    </lineage>
</organism>
<dbReference type="PROSITE" id="PS00455">
    <property type="entry name" value="AMP_BINDING"/>
    <property type="match status" value="1"/>
</dbReference>
<feature type="domain" description="Phospholipid/glycerol acyltransferase" evidence="3">
    <location>
        <begin position="31"/>
        <end position="141"/>
    </location>
</feature>
<dbReference type="InterPro" id="IPR045851">
    <property type="entry name" value="AMP-bd_C_sf"/>
</dbReference>
<dbReference type="Gene3D" id="3.40.50.12780">
    <property type="entry name" value="N-terminal domain of ligase-like"/>
    <property type="match status" value="1"/>
</dbReference>
<dbReference type="SUPFAM" id="SSF56801">
    <property type="entry name" value="Acetyl-CoA synthetase-like"/>
    <property type="match status" value="1"/>
</dbReference>
<dbReference type="InterPro" id="IPR000873">
    <property type="entry name" value="AMP-dep_synth/lig_dom"/>
</dbReference>
<dbReference type="AlphaFoldDB" id="A0A9D2HAM5"/>
<dbReference type="PANTHER" id="PTHR43201:SF5">
    <property type="entry name" value="MEDIUM-CHAIN ACYL-COA LIGASE ACSF2, MITOCHONDRIAL"/>
    <property type="match status" value="1"/>
</dbReference>
<dbReference type="GO" id="GO:0031956">
    <property type="term" value="F:medium-chain fatty acid-CoA ligase activity"/>
    <property type="evidence" value="ECO:0007669"/>
    <property type="project" value="TreeGrafter"/>
</dbReference>
<dbReference type="Pfam" id="PF01553">
    <property type="entry name" value="Acyltransferase"/>
    <property type="match status" value="1"/>
</dbReference>
<comment type="similarity">
    <text evidence="1">Belongs to the ATP-dependent AMP-binding enzyme family.</text>
</comment>
<evidence type="ECO:0000313" key="4">
    <source>
        <dbReference type="EMBL" id="HJA07648.1"/>
    </source>
</evidence>
<reference evidence="4" key="2">
    <citation type="submission" date="2021-04" db="EMBL/GenBank/DDBJ databases">
        <authorList>
            <person name="Gilroy R."/>
        </authorList>
    </citation>
    <scope>NUCLEOTIDE SEQUENCE</scope>
    <source>
        <strain evidence="4">CHK186-16707</strain>
    </source>
</reference>
<dbReference type="EMBL" id="DXAN01000001">
    <property type="protein sequence ID" value="HJA07648.1"/>
    <property type="molecule type" value="Genomic_DNA"/>
</dbReference>
<reference evidence="4" key="1">
    <citation type="journal article" date="2021" name="PeerJ">
        <title>Extensive microbial diversity within the chicken gut microbiome revealed by metagenomics and culture.</title>
        <authorList>
            <person name="Gilroy R."/>
            <person name="Ravi A."/>
            <person name="Getino M."/>
            <person name="Pursley I."/>
            <person name="Horton D.L."/>
            <person name="Alikhan N.F."/>
            <person name="Baker D."/>
            <person name="Gharbi K."/>
            <person name="Hall N."/>
            <person name="Watson M."/>
            <person name="Adriaenssens E.M."/>
            <person name="Foster-Nyarko E."/>
            <person name="Jarju S."/>
            <person name="Secka A."/>
            <person name="Antonio M."/>
            <person name="Oren A."/>
            <person name="Chaudhuri R.R."/>
            <person name="La Ragione R."/>
            <person name="Hildebrand F."/>
            <person name="Pallen M.J."/>
        </authorList>
    </citation>
    <scope>NUCLEOTIDE SEQUENCE</scope>
    <source>
        <strain evidence="4">CHK186-16707</strain>
    </source>
</reference>
<dbReference type="Pfam" id="PF00501">
    <property type="entry name" value="AMP-binding"/>
    <property type="match status" value="1"/>
</dbReference>
<dbReference type="Gene3D" id="3.30.300.30">
    <property type="match status" value="1"/>
</dbReference>
<dbReference type="SUPFAM" id="SSF69593">
    <property type="entry name" value="Glycerol-3-phosphate (1)-acyltransferase"/>
    <property type="match status" value="1"/>
</dbReference>
<evidence type="ECO:0000256" key="2">
    <source>
        <dbReference type="ARBA" id="ARBA00022598"/>
    </source>
</evidence>